<dbReference type="Pfam" id="PF02803">
    <property type="entry name" value="Thiolase_C"/>
    <property type="match status" value="1"/>
</dbReference>
<dbReference type="PANTHER" id="PTHR43853">
    <property type="entry name" value="3-KETOACYL-COA THIOLASE, PEROXISOMAL"/>
    <property type="match status" value="1"/>
</dbReference>
<comment type="similarity">
    <text evidence="1">Belongs to the thiolase-like superfamily. Thiolase family.</text>
</comment>
<dbReference type="InterPro" id="IPR020617">
    <property type="entry name" value="Thiolase_C"/>
</dbReference>
<feature type="domain" description="Thiolase N-terminal" evidence="4">
    <location>
        <begin position="6"/>
        <end position="246"/>
    </location>
</feature>
<dbReference type="InterPro" id="IPR016039">
    <property type="entry name" value="Thiolase-like"/>
</dbReference>
<evidence type="ECO:0000256" key="1">
    <source>
        <dbReference type="ARBA" id="ARBA00010982"/>
    </source>
</evidence>
<sequence length="337" mass="35615">MSNKSVIIDGVRSPIGSKNGEMIGMRPDDIAAQVVKGLLERNKEIKNEEVEDVVVGCAFPEGPQGMLIGRSVAILAGLPLTTAGKVVNRFCGSSMDALHQISTAIESGDIDVGIAAGVEDMFSVPQGGFAPDFHPELAEQEYYIGMGEGAEILAEKGNISREDQEEFAINSHKKALAAIADGKFDNELISIDKYGECTIDTDEGPREPDVDKIKSLNPAFIENGTVTAATSSPFSIGAAALLLTSDSFAEKCGLKTRAEIVSRAVAGVDWRLFGTGPIPATEKALNKAGVTMNDVETIELNEAFAAQSLYCINEGNWDIEKINLNGGAIALGHPLGC</sequence>
<proteinExistence type="inferred from homology"/>
<dbReference type="InterPro" id="IPR020615">
    <property type="entry name" value="Thiolase_acyl_enz_int_AS"/>
</dbReference>
<keyword evidence="3" id="KW-0012">Acyltransferase</keyword>
<protein>
    <recommendedName>
        <fullName evidence="7">Thiolase N-terminal domain-containing protein</fullName>
    </recommendedName>
</protein>
<dbReference type="Pfam" id="PF00108">
    <property type="entry name" value="Thiolase_N"/>
    <property type="match status" value="1"/>
</dbReference>
<dbReference type="EMBL" id="UINC01025748">
    <property type="protein sequence ID" value="SVB01915.1"/>
    <property type="molecule type" value="Genomic_DNA"/>
</dbReference>
<evidence type="ECO:0000313" key="6">
    <source>
        <dbReference type="EMBL" id="SVB01915.1"/>
    </source>
</evidence>
<dbReference type="Gene3D" id="3.40.47.10">
    <property type="match status" value="1"/>
</dbReference>
<feature type="non-terminal residue" evidence="6">
    <location>
        <position position="337"/>
    </location>
</feature>
<dbReference type="InterPro" id="IPR050215">
    <property type="entry name" value="Thiolase-like_sf_Thiolase"/>
</dbReference>
<dbReference type="PROSITE" id="PS00098">
    <property type="entry name" value="THIOLASE_1"/>
    <property type="match status" value="1"/>
</dbReference>
<dbReference type="GO" id="GO:0006635">
    <property type="term" value="P:fatty acid beta-oxidation"/>
    <property type="evidence" value="ECO:0007669"/>
    <property type="project" value="TreeGrafter"/>
</dbReference>
<feature type="domain" description="Thiolase C-terminal" evidence="5">
    <location>
        <begin position="255"/>
        <end position="337"/>
    </location>
</feature>
<dbReference type="AlphaFoldDB" id="A0A382AK11"/>
<keyword evidence="2" id="KW-0808">Transferase</keyword>
<organism evidence="6">
    <name type="scientific">marine metagenome</name>
    <dbReference type="NCBI Taxonomy" id="408172"/>
    <lineage>
        <taxon>unclassified sequences</taxon>
        <taxon>metagenomes</taxon>
        <taxon>ecological metagenomes</taxon>
    </lineage>
</organism>
<evidence type="ECO:0000259" key="5">
    <source>
        <dbReference type="Pfam" id="PF02803"/>
    </source>
</evidence>
<evidence type="ECO:0000259" key="4">
    <source>
        <dbReference type="Pfam" id="PF00108"/>
    </source>
</evidence>
<dbReference type="GO" id="GO:0010124">
    <property type="term" value="P:phenylacetate catabolic process"/>
    <property type="evidence" value="ECO:0007669"/>
    <property type="project" value="TreeGrafter"/>
</dbReference>
<evidence type="ECO:0008006" key="7">
    <source>
        <dbReference type="Google" id="ProtNLM"/>
    </source>
</evidence>
<evidence type="ECO:0000256" key="2">
    <source>
        <dbReference type="ARBA" id="ARBA00022679"/>
    </source>
</evidence>
<gene>
    <name evidence="6" type="ORF">METZ01_LOCUS154769</name>
</gene>
<accession>A0A382AK11</accession>
<dbReference type="InterPro" id="IPR020616">
    <property type="entry name" value="Thiolase_N"/>
</dbReference>
<dbReference type="InterPro" id="IPR002155">
    <property type="entry name" value="Thiolase"/>
</dbReference>
<dbReference type="PANTHER" id="PTHR43853:SF21">
    <property type="entry name" value="STEROID 3-KETOACYL-COA THIOLASE"/>
    <property type="match status" value="1"/>
</dbReference>
<dbReference type="GO" id="GO:0005737">
    <property type="term" value="C:cytoplasm"/>
    <property type="evidence" value="ECO:0007669"/>
    <property type="project" value="UniProtKB-ARBA"/>
</dbReference>
<dbReference type="GO" id="GO:0003988">
    <property type="term" value="F:acetyl-CoA C-acyltransferase activity"/>
    <property type="evidence" value="ECO:0007669"/>
    <property type="project" value="TreeGrafter"/>
</dbReference>
<name>A0A382AK11_9ZZZZ</name>
<reference evidence="6" key="1">
    <citation type="submission" date="2018-05" db="EMBL/GenBank/DDBJ databases">
        <authorList>
            <person name="Lanie J.A."/>
            <person name="Ng W.-L."/>
            <person name="Kazmierczak K.M."/>
            <person name="Andrzejewski T.M."/>
            <person name="Davidsen T.M."/>
            <person name="Wayne K.J."/>
            <person name="Tettelin H."/>
            <person name="Glass J.I."/>
            <person name="Rusch D."/>
            <person name="Podicherti R."/>
            <person name="Tsui H.-C.T."/>
            <person name="Winkler M.E."/>
        </authorList>
    </citation>
    <scope>NUCLEOTIDE SEQUENCE</scope>
</reference>
<dbReference type="NCBIfam" id="TIGR01930">
    <property type="entry name" value="AcCoA-C-Actrans"/>
    <property type="match status" value="1"/>
</dbReference>
<evidence type="ECO:0000256" key="3">
    <source>
        <dbReference type="ARBA" id="ARBA00023315"/>
    </source>
</evidence>
<dbReference type="SUPFAM" id="SSF53901">
    <property type="entry name" value="Thiolase-like"/>
    <property type="match status" value="2"/>
</dbReference>
<dbReference type="CDD" id="cd00751">
    <property type="entry name" value="thiolase"/>
    <property type="match status" value="1"/>
</dbReference>